<evidence type="ECO:0000256" key="6">
    <source>
        <dbReference type="RuleBase" id="RU363076"/>
    </source>
</evidence>
<evidence type="ECO:0000256" key="3">
    <source>
        <dbReference type="ARBA" id="ARBA00022692"/>
    </source>
</evidence>
<evidence type="ECO:0000256" key="4">
    <source>
        <dbReference type="ARBA" id="ARBA00022989"/>
    </source>
</evidence>
<evidence type="ECO:0000256" key="2">
    <source>
        <dbReference type="ARBA" id="ARBA00007165"/>
    </source>
</evidence>
<keyword evidence="8" id="KW-1185">Reference proteome</keyword>
<dbReference type="GO" id="GO:0005886">
    <property type="term" value="C:plasma membrane"/>
    <property type="evidence" value="ECO:0007669"/>
    <property type="project" value="UniProtKB-SubCell"/>
</dbReference>
<keyword evidence="4 6" id="KW-1133">Transmembrane helix</keyword>
<evidence type="ECO:0000256" key="5">
    <source>
        <dbReference type="ARBA" id="ARBA00023136"/>
    </source>
</evidence>
<dbReference type="InterPro" id="IPR045214">
    <property type="entry name" value="Surf1/Surf4"/>
</dbReference>
<keyword evidence="5 6" id="KW-0472">Membrane</keyword>
<dbReference type="PANTHER" id="PTHR23427">
    <property type="entry name" value="SURFEIT LOCUS PROTEIN"/>
    <property type="match status" value="1"/>
</dbReference>
<comment type="caution">
    <text evidence="6">Lacks conserved residue(s) required for the propagation of feature annotation.</text>
</comment>
<reference evidence="7 8" key="2">
    <citation type="submission" date="2015-10" db="EMBL/GenBank/DDBJ databases">
        <title>Draft Genome Sequence of Prosthecomicrobium hirschii ATCC 27832.</title>
        <authorList>
            <person name="Daniel J."/>
            <person name="Givan S.A."/>
            <person name="Brun Y.V."/>
            <person name="Brown P.J."/>
        </authorList>
    </citation>
    <scope>NUCLEOTIDE SEQUENCE [LARGE SCALE GENOMIC DNA]</scope>
    <source>
        <strain evidence="7 8">16</strain>
    </source>
</reference>
<dbReference type="Proteomes" id="UP000048984">
    <property type="component" value="Unassembled WGS sequence"/>
</dbReference>
<evidence type="ECO:0000256" key="1">
    <source>
        <dbReference type="ARBA" id="ARBA00004370"/>
    </source>
</evidence>
<dbReference type="InterPro" id="IPR002994">
    <property type="entry name" value="Surf1/Shy1"/>
</dbReference>
<dbReference type="STRING" id="665126.ABB55_20180"/>
<comment type="similarity">
    <text evidence="2 6">Belongs to the SURF1 family.</text>
</comment>
<feature type="transmembrane region" description="Helical" evidence="6">
    <location>
        <begin position="223"/>
        <end position="242"/>
    </location>
</feature>
<dbReference type="CDD" id="cd06662">
    <property type="entry name" value="SURF1"/>
    <property type="match status" value="1"/>
</dbReference>
<comment type="caution">
    <text evidence="7">The sequence shown here is derived from an EMBL/GenBank/DDBJ whole genome shotgun (WGS) entry which is preliminary data.</text>
</comment>
<accession>A0A0P6W4S8</accession>
<dbReference type="PANTHER" id="PTHR23427:SF2">
    <property type="entry name" value="SURFEIT LOCUS PROTEIN 1"/>
    <property type="match status" value="1"/>
</dbReference>
<dbReference type="EMBL" id="LJYW01000001">
    <property type="protein sequence ID" value="KPL54245.1"/>
    <property type="molecule type" value="Genomic_DNA"/>
</dbReference>
<evidence type="ECO:0000313" key="7">
    <source>
        <dbReference type="EMBL" id="KPL54245.1"/>
    </source>
</evidence>
<organism evidence="7 8">
    <name type="scientific">Prosthecodimorpha hirschii</name>
    <dbReference type="NCBI Taxonomy" id="665126"/>
    <lineage>
        <taxon>Bacteria</taxon>
        <taxon>Pseudomonadati</taxon>
        <taxon>Pseudomonadota</taxon>
        <taxon>Alphaproteobacteria</taxon>
        <taxon>Hyphomicrobiales</taxon>
        <taxon>Ancalomicrobiaceae</taxon>
        <taxon>Prosthecodimorpha</taxon>
    </lineage>
</organism>
<keyword evidence="6" id="KW-1003">Cell membrane</keyword>
<evidence type="ECO:0000313" key="8">
    <source>
        <dbReference type="Proteomes" id="UP000048984"/>
    </source>
</evidence>
<dbReference type="RefSeq" id="WP_054360413.1">
    <property type="nucleotide sequence ID" value="NZ_LJYW01000001.1"/>
</dbReference>
<proteinExistence type="inferred from homology"/>
<comment type="subcellular location">
    <subcellularLocation>
        <location evidence="6">Cell membrane</location>
        <topology evidence="6">Multi-pass membrane protein</topology>
    </subcellularLocation>
    <subcellularLocation>
        <location evidence="1">Membrane</location>
    </subcellularLocation>
</comment>
<reference evidence="7 8" key="1">
    <citation type="submission" date="2015-09" db="EMBL/GenBank/DDBJ databases">
        <authorList>
            <person name="Jackson K.R."/>
            <person name="Lunt B.L."/>
            <person name="Fisher J.N.B."/>
            <person name="Gardner A.V."/>
            <person name="Bailey M.E."/>
            <person name="Deus L.M."/>
            <person name="Earl A.S."/>
            <person name="Gibby P.D."/>
            <person name="Hartmann K.A."/>
            <person name="Liu J.E."/>
            <person name="Manci A.M."/>
            <person name="Nielsen D.A."/>
            <person name="Solomon M.B."/>
            <person name="Breakwell D.P."/>
            <person name="Burnett S.H."/>
            <person name="Grose J.H."/>
        </authorList>
    </citation>
    <scope>NUCLEOTIDE SEQUENCE [LARGE SCALE GENOMIC DNA]</scope>
    <source>
        <strain evidence="7 8">16</strain>
    </source>
</reference>
<protein>
    <recommendedName>
        <fullName evidence="6">SURF1-like protein</fullName>
    </recommendedName>
</protein>
<name>A0A0P6W4S8_9HYPH</name>
<sequence>MSRLRLVLWPTLAAAVVFAILVALGNWQMDRLAWKEAMMGRVKTRITLPAENLPPEPVWPAIDADAKDYAAARVTGRFLNDKEVHVFHTLVNPKGRLSGQGYFVVTPLLRDDGSVIVVNRGFVPLDRKMPASRPGSQIEGETTVEGLLRRPEGSNLFTPANDRANNVWFTRDAREIARAAGLDPARTFPLTLDAAAAQTPPGGLPQAGETLVTFTNNHWQYALTWYGLAATLAGVWLAFVIGRLRRPPAGS</sequence>
<dbReference type="PROSITE" id="PS50895">
    <property type="entry name" value="SURF1"/>
    <property type="match status" value="1"/>
</dbReference>
<gene>
    <name evidence="7" type="ORF">ABB55_20180</name>
</gene>
<dbReference type="Pfam" id="PF02104">
    <property type="entry name" value="SURF1"/>
    <property type="match status" value="1"/>
</dbReference>
<dbReference type="AlphaFoldDB" id="A0A0P6W4S8"/>
<keyword evidence="3 6" id="KW-0812">Transmembrane</keyword>